<organism evidence="6 7">
    <name type="scientific">Pseudohalioglobus sediminis</name>
    <dbReference type="NCBI Taxonomy" id="2606449"/>
    <lineage>
        <taxon>Bacteria</taxon>
        <taxon>Pseudomonadati</taxon>
        <taxon>Pseudomonadota</taxon>
        <taxon>Gammaproteobacteria</taxon>
        <taxon>Cellvibrionales</taxon>
        <taxon>Halieaceae</taxon>
        <taxon>Pseudohalioglobus</taxon>
    </lineage>
</organism>
<dbReference type="RefSeq" id="WP_149610160.1">
    <property type="nucleotide sequence ID" value="NZ_VTUX01000002.1"/>
</dbReference>
<dbReference type="Pfam" id="PF00296">
    <property type="entry name" value="Bac_luciferase"/>
    <property type="match status" value="1"/>
</dbReference>
<protein>
    <submittedName>
        <fullName evidence="6">TIGR03619 family F420-dependent LLM class oxidoreductase</fullName>
        <ecNumber evidence="6">1.-.-.-</ecNumber>
    </submittedName>
</protein>
<dbReference type="SUPFAM" id="SSF51679">
    <property type="entry name" value="Bacterial luciferase-like"/>
    <property type="match status" value="1"/>
</dbReference>
<accession>A0A5B0X464</accession>
<name>A0A5B0X464_9GAMM</name>
<evidence type="ECO:0000259" key="5">
    <source>
        <dbReference type="Pfam" id="PF00296"/>
    </source>
</evidence>
<gene>
    <name evidence="6" type="ORF">F0M18_04170</name>
</gene>
<dbReference type="NCBIfam" id="TIGR03619">
    <property type="entry name" value="F420_Rv2161c"/>
    <property type="match status" value="1"/>
</dbReference>
<dbReference type="InterPro" id="IPR036661">
    <property type="entry name" value="Luciferase-like_sf"/>
</dbReference>
<keyword evidence="1" id="KW-0285">Flavoprotein</keyword>
<evidence type="ECO:0000256" key="3">
    <source>
        <dbReference type="ARBA" id="ARBA00023002"/>
    </source>
</evidence>
<dbReference type="EC" id="1.-.-.-" evidence="6"/>
<keyword evidence="4" id="KW-0503">Monooxygenase</keyword>
<evidence type="ECO:0000256" key="1">
    <source>
        <dbReference type="ARBA" id="ARBA00022630"/>
    </source>
</evidence>
<evidence type="ECO:0000256" key="2">
    <source>
        <dbReference type="ARBA" id="ARBA00022643"/>
    </source>
</evidence>
<dbReference type="InterPro" id="IPR050172">
    <property type="entry name" value="SsuD_RutA_monooxygenase"/>
</dbReference>
<feature type="domain" description="Luciferase-like" evidence="5">
    <location>
        <begin position="12"/>
        <end position="236"/>
    </location>
</feature>
<evidence type="ECO:0000313" key="7">
    <source>
        <dbReference type="Proteomes" id="UP000323708"/>
    </source>
</evidence>
<keyword evidence="2" id="KW-0288">FMN</keyword>
<keyword evidence="3 6" id="KW-0560">Oxidoreductase</keyword>
<dbReference type="GO" id="GO:0008726">
    <property type="term" value="F:alkanesulfonate monooxygenase activity"/>
    <property type="evidence" value="ECO:0007669"/>
    <property type="project" value="TreeGrafter"/>
</dbReference>
<dbReference type="GO" id="GO:0046306">
    <property type="term" value="P:alkanesulfonate catabolic process"/>
    <property type="evidence" value="ECO:0007669"/>
    <property type="project" value="TreeGrafter"/>
</dbReference>
<dbReference type="Gene3D" id="3.20.20.30">
    <property type="entry name" value="Luciferase-like domain"/>
    <property type="match status" value="1"/>
</dbReference>
<proteinExistence type="predicted"/>
<reference evidence="6 7" key="1">
    <citation type="submission" date="2019-09" db="EMBL/GenBank/DDBJ databases">
        <authorList>
            <person name="Chen X.-Y."/>
        </authorList>
    </citation>
    <scope>NUCLEOTIDE SEQUENCE [LARGE SCALE GENOMIC DNA]</scope>
    <source>
        <strain evidence="6 7">NY5</strain>
    </source>
</reference>
<keyword evidence="7" id="KW-1185">Reference proteome</keyword>
<evidence type="ECO:0000313" key="6">
    <source>
        <dbReference type="EMBL" id="KAA1193051.1"/>
    </source>
</evidence>
<dbReference type="Proteomes" id="UP000323708">
    <property type="component" value="Unassembled WGS sequence"/>
</dbReference>
<dbReference type="PANTHER" id="PTHR42847">
    <property type="entry name" value="ALKANESULFONATE MONOOXYGENASE"/>
    <property type="match status" value="1"/>
</dbReference>
<dbReference type="InterPro" id="IPR011251">
    <property type="entry name" value="Luciferase-like_dom"/>
</dbReference>
<sequence>MKFWQALTWIEPEQLLEAAKFAEEVGFEGVFLGDHGVYPQQVTARYPYSTDGLPPMAPEDPYPDCWVTLGALSAATSTLKFSVSVYVLPLRNVFEVARATGSLDLFSDGRFLFGVGAGWMEDEFDIYGVPFRQRGKRMDEMITILRKLWQGGWVEHQGEYYDFPALQVSPAPGRQVPVLVGGGNKAALRRAARNDGWLGAGSAPEEVPAVLQEIAQYRAEYQRQDQPFETIVGLTTPPDVDTFKRLEAAGMTAGVSYPFKFALGARSSLDEKKRLMEQFAESIIRHCR</sequence>
<dbReference type="AlphaFoldDB" id="A0A5B0X464"/>
<dbReference type="PANTHER" id="PTHR42847:SF4">
    <property type="entry name" value="ALKANESULFONATE MONOOXYGENASE-RELATED"/>
    <property type="match status" value="1"/>
</dbReference>
<dbReference type="EMBL" id="VTUX01000002">
    <property type="protein sequence ID" value="KAA1193051.1"/>
    <property type="molecule type" value="Genomic_DNA"/>
</dbReference>
<comment type="caution">
    <text evidence="6">The sequence shown here is derived from an EMBL/GenBank/DDBJ whole genome shotgun (WGS) entry which is preliminary data.</text>
</comment>
<evidence type="ECO:0000256" key="4">
    <source>
        <dbReference type="ARBA" id="ARBA00023033"/>
    </source>
</evidence>
<dbReference type="InterPro" id="IPR019921">
    <property type="entry name" value="Lucif-like_OxRdtase_Rv2161c"/>
</dbReference>